<evidence type="ECO:0000313" key="2">
    <source>
        <dbReference type="Proteomes" id="UP001232445"/>
    </source>
</evidence>
<name>A0ABU0CV00_9BACI</name>
<proteinExistence type="predicted"/>
<reference evidence="1 2" key="1">
    <citation type="submission" date="2023-07" db="EMBL/GenBank/DDBJ databases">
        <title>Genomic Encyclopedia of Type Strains, Phase IV (KMG-IV): sequencing the most valuable type-strain genomes for metagenomic binning, comparative biology and taxonomic classification.</title>
        <authorList>
            <person name="Goeker M."/>
        </authorList>
    </citation>
    <scope>NUCLEOTIDE SEQUENCE [LARGE SCALE GENOMIC DNA]</scope>
    <source>
        <strain evidence="1 2">DSM 17740</strain>
    </source>
</reference>
<organism evidence="1 2">
    <name type="scientific">Caldalkalibacillus uzonensis</name>
    <dbReference type="NCBI Taxonomy" id="353224"/>
    <lineage>
        <taxon>Bacteria</taxon>
        <taxon>Bacillati</taxon>
        <taxon>Bacillota</taxon>
        <taxon>Bacilli</taxon>
        <taxon>Bacillales</taxon>
        <taxon>Bacillaceae</taxon>
        <taxon>Caldalkalibacillus</taxon>
    </lineage>
</organism>
<comment type="caution">
    <text evidence="1">The sequence shown here is derived from an EMBL/GenBank/DDBJ whole genome shotgun (WGS) entry which is preliminary data.</text>
</comment>
<gene>
    <name evidence="1" type="ORF">J2S00_002502</name>
</gene>
<sequence>MLFVSVHGAANEKFLHQTKIGVNINDCKKVLDAFEEVLNDELSHSKDVSSAFDKVYKVLHKNKKR</sequence>
<protein>
    <submittedName>
        <fullName evidence="1">Uncharacterized protein</fullName>
    </submittedName>
</protein>
<keyword evidence="2" id="KW-1185">Reference proteome</keyword>
<accession>A0ABU0CV00</accession>
<dbReference type="RefSeq" id="WP_307340125.1">
    <property type="nucleotide sequence ID" value="NZ_JAUSUQ010000009.1"/>
</dbReference>
<evidence type="ECO:0000313" key="1">
    <source>
        <dbReference type="EMBL" id="MDQ0339709.1"/>
    </source>
</evidence>
<dbReference type="EMBL" id="JAUSUQ010000009">
    <property type="protein sequence ID" value="MDQ0339709.1"/>
    <property type="molecule type" value="Genomic_DNA"/>
</dbReference>
<dbReference type="Proteomes" id="UP001232445">
    <property type="component" value="Unassembled WGS sequence"/>
</dbReference>